<dbReference type="InterPro" id="IPR036563">
    <property type="entry name" value="MoaE_sf"/>
</dbReference>
<proteinExistence type="inferred from homology"/>
<evidence type="ECO:0000256" key="6">
    <source>
        <dbReference type="ARBA" id="ARBA00026066"/>
    </source>
</evidence>
<dbReference type="EC" id="2.8.1.12" evidence="3"/>
<keyword evidence="5" id="KW-0501">Molybdenum cofactor biosynthesis</keyword>
<accession>A0A0R2TY97</accession>
<comment type="subunit">
    <text evidence="6">Heterotetramer of 2 MoaD subunits and 2 MoaE subunits. Also stable as homodimer. The enzyme changes between these two forms during catalysis.</text>
</comment>
<dbReference type="SUPFAM" id="SSF54690">
    <property type="entry name" value="Molybdopterin synthase subunit MoaE"/>
    <property type="match status" value="1"/>
</dbReference>
<dbReference type="PANTHER" id="PTHR23404">
    <property type="entry name" value="MOLYBDOPTERIN SYNTHASE RELATED"/>
    <property type="match status" value="1"/>
</dbReference>
<evidence type="ECO:0000256" key="11">
    <source>
        <dbReference type="ARBA" id="ARBA00049878"/>
    </source>
</evidence>
<evidence type="ECO:0000256" key="5">
    <source>
        <dbReference type="ARBA" id="ARBA00023150"/>
    </source>
</evidence>
<evidence type="ECO:0000256" key="10">
    <source>
        <dbReference type="ARBA" id="ARBA00032474"/>
    </source>
</evidence>
<evidence type="ECO:0000313" key="14">
    <source>
        <dbReference type="Proteomes" id="UP000051213"/>
    </source>
</evidence>
<evidence type="ECO:0000256" key="2">
    <source>
        <dbReference type="ARBA" id="ARBA00005426"/>
    </source>
</evidence>
<dbReference type="EMBL" id="LICA01000428">
    <property type="protein sequence ID" value="KRO91774.1"/>
    <property type="molecule type" value="Genomic_DNA"/>
</dbReference>
<dbReference type="CDD" id="cd00756">
    <property type="entry name" value="MoaE"/>
    <property type="match status" value="1"/>
</dbReference>
<evidence type="ECO:0000256" key="9">
    <source>
        <dbReference type="ARBA" id="ARBA00030781"/>
    </source>
</evidence>
<gene>
    <name evidence="13" type="ORF">ABS24_02945</name>
</gene>
<name>A0A0R2TY97_9GAMM</name>
<evidence type="ECO:0000256" key="7">
    <source>
        <dbReference type="ARBA" id="ARBA00029745"/>
    </source>
</evidence>
<feature type="region of interest" description="Disordered" evidence="12">
    <location>
        <begin position="143"/>
        <end position="163"/>
    </location>
</feature>
<evidence type="ECO:0000256" key="12">
    <source>
        <dbReference type="SAM" id="MobiDB-lite"/>
    </source>
</evidence>
<dbReference type="GO" id="GO:0006777">
    <property type="term" value="P:Mo-molybdopterin cofactor biosynthetic process"/>
    <property type="evidence" value="ECO:0007669"/>
    <property type="project" value="UniProtKB-KW"/>
</dbReference>
<dbReference type="Gene3D" id="3.90.1170.40">
    <property type="entry name" value="Molybdopterin biosynthesis MoaE subunit"/>
    <property type="match status" value="1"/>
</dbReference>
<dbReference type="UniPathway" id="UPA00344"/>
<evidence type="ECO:0000256" key="8">
    <source>
        <dbReference type="ARBA" id="ARBA00030407"/>
    </source>
</evidence>
<dbReference type="AlphaFoldDB" id="A0A0R2TY97"/>
<evidence type="ECO:0000256" key="3">
    <source>
        <dbReference type="ARBA" id="ARBA00011950"/>
    </source>
</evidence>
<reference evidence="13 14" key="1">
    <citation type="submission" date="2015-10" db="EMBL/GenBank/DDBJ databases">
        <title>Metagenome-Assembled Genomes uncover a global brackish microbiome.</title>
        <authorList>
            <person name="Hugerth L.W."/>
            <person name="Larsson J."/>
            <person name="Alneberg J."/>
            <person name="Lindh M.V."/>
            <person name="Legrand C."/>
            <person name="Pinhassi J."/>
            <person name="Andersson A.F."/>
        </authorList>
    </citation>
    <scope>NUCLEOTIDE SEQUENCE [LARGE SCALE GENOMIC DNA]</scope>
    <source>
        <strain evidence="13">BACL26 MAG-121220-bin70</strain>
    </source>
</reference>
<evidence type="ECO:0000313" key="13">
    <source>
        <dbReference type="EMBL" id="KRO91774.1"/>
    </source>
</evidence>
<comment type="pathway">
    <text evidence="1">Cofactor biosynthesis; molybdopterin biosynthesis.</text>
</comment>
<dbReference type="InterPro" id="IPR003448">
    <property type="entry name" value="Mopterin_biosynth_MoaE"/>
</dbReference>
<comment type="similarity">
    <text evidence="2">Belongs to the MoaE family.</text>
</comment>
<dbReference type="Pfam" id="PF02391">
    <property type="entry name" value="MoaE"/>
    <property type="match status" value="1"/>
</dbReference>
<comment type="catalytic activity">
    <reaction evidence="11">
        <text>2 [molybdopterin-synthase sulfur-carrier protein]-C-terminal-Gly-aminoethanethioate + cyclic pyranopterin phosphate + H2O = molybdopterin + 2 [molybdopterin-synthase sulfur-carrier protein]-C-terminal Gly-Gly + 2 H(+)</text>
        <dbReference type="Rhea" id="RHEA:26333"/>
        <dbReference type="Rhea" id="RHEA-COMP:12202"/>
        <dbReference type="Rhea" id="RHEA-COMP:19907"/>
        <dbReference type="ChEBI" id="CHEBI:15377"/>
        <dbReference type="ChEBI" id="CHEBI:15378"/>
        <dbReference type="ChEBI" id="CHEBI:58698"/>
        <dbReference type="ChEBI" id="CHEBI:59648"/>
        <dbReference type="ChEBI" id="CHEBI:90778"/>
        <dbReference type="ChEBI" id="CHEBI:232372"/>
        <dbReference type="EC" id="2.8.1.12"/>
    </reaction>
</comment>
<comment type="caution">
    <text evidence="13">The sequence shown here is derived from an EMBL/GenBank/DDBJ whole genome shotgun (WGS) entry which is preliminary data.</text>
</comment>
<evidence type="ECO:0000256" key="1">
    <source>
        <dbReference type="ARBA" id="ARBA00005046"/>
    </source>
</evidence>
<dbReference type="Proteomes" id="UP000051213">
    <property type="component" value="Unassembled WGS sequence"/>
</dbReference>
<sequence>MTDLVCVQTDDFDLAGEYRRLRDLSSRVGAVVTFCGLVRDFESSSSEIDPDAPINNLTLQHYPGMTEALLAEIIEQAKTRWSLYGVTVIHRIGTLAPNDQIVFVGVATEHRKQAFDAAQFLMDYLKTQATLWKKVTAKGKEQWLDAKGSDDDAAAEWGESRND</sequence>
<organism evidence="13 14">
    <name type="scientific">SAR92 bacterium BACL26 MAG-121220-bin70</name>
    <dbReference type="NCBI Taxonomy" id="1655626"/>
    <lineage>
        <taxon>Bacteria</taxon>
        <taxon>Pseudomonadati</taxon>
        <taxon>Pseudomonadota</taxon>
        <taxon>Gammaproteobacteria</taxon>
        <taxon>Cellvibrionales</taxon>
        <taxon>Porticoccaceae</taxon>
        <taxon>SAR92 clade</taxon>
    </lineage>
</organism>
<evidence type="ECO:0000256" key="4">
    <source>
        <dbReference type="ARBA" id="ARBA00013858"/>
    </source>
</evidence>
<protein>
    <recommendedName>
        <fullName evidence="4">Molybdopterin synthase catalytic subunit</fullName>
        <ecNumber evidence="3">2.8.1.12</ecNumber>
    </recommendedName>
    <alternativeName>
        <fullName evidence="9">MPT synthase subunit 2</fullName>
    </alternativeName>
    <alternativeName>
        <fullName evidence="7">Molybdenum cofactor biosynthesis protein E</fullName>
    </alternativeName>
    <alternativeName>
        <fullName evidence="8">Molybdopterin-converting factor large subunit</fullName>
    </alternativeName>
    <alternativeName>
        <fullName evidence="10">Molybdopterin-converting factor subunit 2</fullName>
    </alternativeName>
</protein>
<dbReference type="GO" id="GO:0030366">
    <property type="term" value="F:molybdopterin synthase activity"/>
    <property type="evidence" value="ECO:0007669"/>
    <property type="project" value="UniProtKB-EC"/>
</dbReference>